<dbReference type="Gene3D" id="3.30.420.40">
    <property type="match status" value="1"/>
</dbReference>
<dbReference type="GO" id="GO:0016462">
    <property type="term" value="F:pyrophosphatase activity"/>
    <property type="evidence" value="ECO:0007669"/>
    <property type="project" value="TreeGrafter"/>
</dbReference>
<evidence type="ECO:0000313" key="2">
    <source>
        <dbReference type="EMBL" id="HBJ09340.1"/>
    </source>
</evidence>
<evidence type="ECO:0000259" key="1">
    <source>
        <dbReference type="Pfam" id="PF02541"/>
    </source>
</evidence>
<feature type="domain" description="Ppx/GppA phosphatase N-terminal" evidence="1">
    <location>
        <begin position="40"/>
        <end position="289"/>
    </location>
</feature>
<protein>
    <submittedName>
        <fullName evidence="2">Exopolyphosphatase</fullName>
    </submittedName>
</protein>
<reference evidence="2 3" key="1">
    <citation type="journal article" date="2018" name="Nat. Biotechnol.">
        <title>A standardized bacterial taxonomy based on genome phylogeny substantially revises the tree of life.</title>
        <authorList>
            <person name="Parks D.H."/>
            <person name="Chuvochina M."/>
            <person name="Waite D.W."/>
            <person name="Rinke C."/>
            <person name="Skarshewski A."/>
            <person name="Chaumeil P.A."/>
            <person name="Hugenholtz P."/>
        </authorList>
    </citation>
    <scope>NUCLEOTIDE SEQUENCE [LARGE SCALE GENOMIC DNA]</scope>
    <source>
        <strain evidence="2">UBA11482</strain>
    </source>
</reference>
<dbReference type="Pfam" id="PF02541">
    <property type="entry name" value="Ppx-GppA"/>
    <property type="match status" value="1"/>
</dbReference>
<dbReference type="EMBL" id="DNWC01000132">
    <property type="protein sequence ID" value="HBJ09340.1"/>
    <property type="molecule type" value="Genomic_DNA"/>
</dbReference>
<organism evidence="2 3">
    <name type="scientific">Coprobacter fastidiosus</name>
    <dbReference type="NCBI Taxonomy" id="1099853"/>
    <lineage>
        <taxon>Bacteria</taxon>
        <taxon>Pseudomonadati</taxon>
        <taxon>Bacteroidota</taxon>
        <taxon>Bacteroidia</taxon>
        <taxon>Bacteroidales</taxon>
        <taxon>Barnesiellaceae</taxon>
        <taxon>Coprobacter</taxon>
    </lineage>
</organism>
<name>A0A316R2V8_9BACT</name>
<dbReference type="Gene3D" id="3.30.420.150">
    <property type="entry name" value="Exopolyphosphatase. Domain 2"/>
    <property type="match status" value="1"/>
</dbReference>
<dbReference type="RefSeq" id="WP_022390870.1">
    <property type="nucleotide sequence ID" value="NZ_AP028032.1"/>
</dbReference>
<dbReference type="InterPro" id="IPR050273">
    <property type="entry name" value="GppA/Ppx_hydrolase"/>
</dbReference>
<dbReference type="PANTHER" id="PTHR30005">
    <property type="entry name" value="EXOPOLYPHOSPHATASE"/>
    <property type="match status" value="1"/>
</dbReference>
<dbReference type="Proteomes" id="UP000262954">
    <property type="component" value="Unassembled WGS sequence"/>
</dbReference>
<dbReference type="PANTHER" id="PTHR30005:SF0">
    <property type="entry name" value="RETROGRADE REGULATION PROTEIN 2"/>
    <property type="match status" value="1"/>
</dbReference>
<sequence>MEQINFAAIDIGSNAVRLLIKGIYKGETANQLKKTFIVRVPLRLGQDAFTLGRISNDKTERLLRLIAAFKQMMQVYRVISYRACATSAMRDASNGSEVVRYISEQTGIKIDIIDGKEEARIVYDSHIVDILNRPGDYLYVDIGGGSTETSLIQDCKLKDSRSYNIGTVRILNNKVKKEELLKLYSDLKSLALEYPDISIIGSGGNINKIYKLSGTTKGEPLSLESLYQVSNMLQALPIKERMKQYDLKPDRADVIVPAAELFIQITRHLNCKSIWVPTIGIADGITYSLCSDYLNTHN</sequence>
<proteinExistence type="predicted"/>
<dbReference type="CDD" id="cd24006">
    <property type="entry name" value="ASKHA_NBD_PPX_GppA"/>
    <property type="match status" value="1"/>
</dbReference>
<comment type="caution">
    <text evidence="2">The sequence shown here is derived from an EMBL/GenBank/DDBJ whole genome shotgun (WGS) entry which is preliminary data.</text>
</comment>
<dbReference type="InterPro" id="IPR003695">
    <property type="entry name" value="Ppx_GppA_N"/>
</dbReference>
<accession>A0A316R2V8</accession>
<dbReference type="SUPFAM" id="SSF53067">
    <property type="entry name" value="Actin-like ATPase domain"/>
    <property type="match status" value="2"/>
</dbReference>
<gene>
    <name evidence="2" type="ORF">DDY73_10090</name>
</gene>
<evidence type="ECO:0000313" key="3">
    <source>
        <dbReference type="Proteomes" id="UP000262954"/>
    </source>
</evidence>
<dbReference type="AlphaFoldDB" id="A0A316R2V8"/>
<dbReference type="GeneID" id="92928319"/>
<dbReference type="InterPro" id="IPR043129">
    <property type="entry name" value="ATPase_NBD"/>
</dbReference>